<dbReference type="AlphaFoldDB" id="A0AAF0DWR9"/>
<evidence type="ECO:0000256" key="2">
    <source>
        <dbReference type="ARBA" id="ARBA00023121"/>
    </source>
</evidence>
<protein>
    <submittedName>
        <fullName evidence="4">Acyl-CoA-binding protein (ACBP)/diazepam binding inhibitor (DBI)/endozepine (EP)</fullName>
    </submittedName>
</protein>
<evidence type="ECO:0000313" key="5">
    <source>
        <dbReference type="Proteomes" id="UP001216638"/>
    </source>
</evidence>
<proteinExistence type="inferred from homology"/>
<dbReference type="InterPro" id="IPR035984">
    <property type="entry name" value="Acyl-CoA-binding_sf"/>
</dbReference>
<keyword evidence="2" id="KW-0446">Lipid-binding</keyword>
<dbReference type="SUPFAM" id="SSF47027">
    <property type="entry name" value="Acyl-CoA binding protein"/>
    <property type="match status" value="1"/>
</dbReference>
<keyword evidence="5" id="KW-1185">Reference proteome</keyword>
<dbReference type="FunFam" id="1.20.80.10:FF:000010">
    <property type="entry name" value="Acyl-CoA-binding domain-containing protein 5"/>
    <property type="match status" value="1"/>
</dbReference>
<dbReference type="Pfam" id="PF00887">
    <property type="entry name" value="ACBP"/>
    <property type="match status" value="1"/>
</dbReference>
<dbReference type="PANTHER" id="PTHR23310">
    <property type="entry name" value="ACYL-COA-BINDING PROTEIN, ACBP"/>
    <property type="match status" value="1"/>
</dbReference>
<reference evidence="4" key="1">
    <citation type="submission" date="2023-03" db="EMBL/GenBank/DDBJ databases">
        <title>Mating type loci evolution in Malassezia.</title>
        <authorList>
            <person name="Coelho M.A."/>
        </authorList>
    </citation>
    <scope>NUCLEOTIDE SEQUENCE</scope>
    <source>
        <strain evidence="4">CBS 14135</strain>
    </source>
</reference>
<dbReference type="Proteomes" id="UP001216638">
    <property type="component" value="Chromosome 2"/>
</dbReference>
<dbReference type="Gene3D" id="1.20.80.10">
    <property type="match status" value="1"/>
</dbReference>
<dbReference type="GO" id="GO:0000062">
    <property type="term" value="F:fatty-acyl-CoA binding"/>
    <property type="evidence" value="ECO:0007669"/>
    <property type="project" value="InterPro"/>
</dbReference>
<evidence type="ECO:0000256" key="1">
    <source>
        <dbReference type="ARBA" id="ARBA00005567"/>
    </source>
</evidence>
<accession>A0AAF0DWR9</accession>
<dbReference type="PROSITE" id="PS51228">
    <property type="entry name" value="ACB_2"/>
    <property type="match status" value="1"/>
</dbReference>
<dbReference type="InterPro" id="IPR000582">
    <property type="entry name" value="Acyl-CoA-binding_protein"/>
</dbReference>
<sequence>MGVEEQFKKAVELIQGMPKNSPVKVSQNDQLKVYSLYKQATVGDVNTSRPGMLDVSGRYKWDAWNKLKGKSSEDAKKEYVQAFFEIFEPYKDDAEFAKYLEEVKSLA</sequence>
<dbReference type="GO" id="GO:0006631">
    <property type="term" value="P:fatty acid metabolic process"/>
    <property type="evidence" value="ECO:0007669"/>
    <property type="project" value="TreeGrafter"/>
</dbReference>
<dbReference type="PRINTS" id="PR00689">
    <property type="entry name" value="ACOABINDINGP"/>
</dbReference>
<name>A0AAF0DWR9_9BASI</name>
<feature type="domain" description="ACB" evidence="3">
    <location>
        <begin position="3"/>
        <end position="92"/>
    </location>
</feature>
<gene>
    <name evidence="4" type="primary">ACB1</name>
    <name evidence="4" type="ORF">MBRA1_002102</name>
</gene>
<dbReference type="EMBL" id="CP119952">
    <property type="protein sequence ID" value="WFC95454.1"/>
    <property type="molecule type" value="Genomic_DNA"/>
</dbReference>
<organism evidence="4 5">
    <name type="scientific">Malassezia brasiliensis</name>
    <dbReference type="NCBI Taxonomy" id="1821822"/>
    <lineage>
        <taxon>Eukaryota</taxon>
        <taxon>Fungi</taxon>
        <taxon>Dikarya</taxon>
        <taxon>Basidiomycota</taxon>
        <taxon>Ustilaginomycotina</taxon>
        <taxon>Malasseziomycetes</taxon>
        <taxon>Malasseziales</taxon>
        <taxon>Malasseziaceae</taxon>
        <taxon>Malassezia</taxon>
    </lineage>
</organism>
<dbReference type="PANTHER" id="PTHR23310:SF62">
    <property type="entry name" value="ACYL-COA BINDING PROTEIN 1, ISOFORM A"/>
    <property type="match status" value="1"/>
</dbReference>
<evidence type="ECO:0000259" key="3">
    <source>
        <dbReference type="PROSITE" id="PS51228"/>
    </source>
</evidence>
<comment type="similarity">
    <text evidence="1">Belongs to the ACBP family.</text>
</comment>
<evidence type="ECO:0000313" key="4">
    <source>
        <dbReference type="EMBL" id="WFC95454.1"/>
    </source>
</evidence>
<dbReference type="InterPro" id="IPR014352">
    <property type="entry name" value="FERM/acyl-CoA-bd_prot_sf"/>
</dbReference>